<dbReference type="AlphaFoldDB" id="A0A2S9IUV2"/>
<dbReference type="Gene3D" id="3.40.50.1980">
    <property type="entry name" value="Nitrogenase molybdenum iron protein domain"/>
    <property type="match status" value="2"/>
</dbReference>
<dbReference type="InterPro" id="IPR006127">
    <property type="entry name" value="ZnuA-like"/>
</dbReference>
<comment type="similarity">
    <text evidence="2 6">Belongs to the bacterial solute-binding protein 9 family.</text>
</comment>
<dbReference type="InterPro" id="IPR006128">
    <property type="entry name" value="Lipoprotein_PsaA-like"/>
</dbReference>
<evidence type="ECO:0000256" key="1">
    <source>
        <dbReference type="ARBA" id="ARBA00004196"/>
    </source>
</evidence>
<dbReference type="GO" id="GO:0046872">
    <property type="term" value="F:metal ion binding"/>
    <property type="evidence" value="ECO:0007669"/>
    <property type="project" value="UniProtKB-KW"/>
</dbReference>
<keyword evidence="3 6" id="KW-0813">Transport</keyword>
<gene>
    <name evidence="8" type="ORF">C5748_06935</name>
</gene>
<dbReference type="GO" id="GO:0030001">
    <property type="term" value="P:metal ion transport"/>
    <property type="evidence" value="ECO:0007669"/>
    <property type="project" value="InterPro"/>
</dbReference>
<evidence type="ECO:0000313" key="8">
    <source>
        <dbReference type="EMBL" id="PRD44316.1"/>
    </source>
</evidence>
<dbReference type="PANTHER" id="PTHR42953:SF1">
    <property type="entry name" value="METAL-BINDING PROTEIN HI_0362-RELATED"/>
    <property type="match status" value="1"/>
</dbReference>
<dbReference type="PRINTS" id="PR00690">
    <property type="entry name" value="ADHESNFAMILY"/>
</dbReference>
<keyword evidence="9" id="KW-1185">Reference proteome</keyword>
<evidence type="ECO:0000256" key="2">
    <source>
        <dbReference type="ARBA" id="ARBA00011028"/>
    </source>
</evidence>
<dbReference type="EMBL" id="PVBR01000004">
    <property type="protein sequence ID" value="PRD44316.1"/>
    <property type="molecule type" value="Genomic_DNA"/>
</dbReference>
<dbReference type="Pfam" id="PF01297">
    <property type="entry name" value="ZnuA"/>
    <property type="match status" value="1"/>
</dbReference>
<evidence type="ECO:0000313" key="9">
    <source>
        <dbReference type="Proteomes" id="UP000239434"/>
    </source>
</evidence>
<keyword evidence="4" id="KW-0479">Metal-binding</keyword>
<evidence type="ECO:0000256" key="5">
    <source>
        <dbReference type="ARBA" id="ARBA00022729"/>
    </source>
</evidence>
<evidence type="ECO:0000256" key="7">
    <source>
        <dbReference type="SAM" id="SignalP"/>
    </source>
</evidence>
<comment type="subcellular location">
    <subcellularLocation>
        <location evidence="1">Cell envelope</location>
    </subcellularLocation>
</comment>
<keyword evidence="5 7" id="KW-0732">Signal</keyword>
<feature type="chain" id="PRO_5015647481" evidence="7">
    <location>
        <begin position="29"/>
        <end position="306"/>
    </location>
</feature>
<evidence type="ECO:0000256" key="4">
    <source>
        <dbReference type="ARBA" id="ARBA00022723"/>
    </source>
</evidence>
<dbReference type="CDD" id="cd01137">
    <property type="entry name" value="PsaA"/>
    <property type="match status" value="1"/>
</dbReference>
<reference evidence="8 9" key="1">
    <citation type="submission" date="2018-02" db="EMBL/GenBank/DDBJ databases">
        <title>The draft genome of Phyllobacterium sp. 1N-3.</title>
        <authorList>
            <person name="Liu L."/>
            <person name="Li L."/>
            <person name="Zhang X."/>
            <person name="Wang T."/>
            <person name="Liang L."/>
        </authorList>
    </citation>
    <scope>NUCLEOTIDE SEQUENCE [LARGE SCALE GENOMIC DNA]</scope>
    <source>
        <strain evidence="8 9">1N-3</strain>
    </source>
</reference>
<feature type="signal peptide" evidence="7">
    <location>
        <begin position="1"/>
        <end position="28"/>
    </location>
</feature>
<dbReference type="GO" id="GO:0030313">
    <property type="term" value="C:cell envelope"/>
    <property type="evidence" value="ECO:0007669"/>
    <property type="project" value="UniProtKB-SubCell"/>
</dbReference>
<protein>
    <submittedName>
        <fullName evidence="8">Iron ABC transporter substrate-binding protein</fullName>
    </submittedName>
</protein>
<dbReference type="InterPro" id="IPR006129">
    <property type="entry name" value="AdhesinB"/>
</dbReference>
<dbReference type="Proteomes" id="UP000239434">
    <property type="component" value="Unassembled WGS sequence"/>
</dbReference>
<evidence type="ECO:0000256" key="6">
    <source>
        <dbReference type="RuleBase" id="RU003512"/>
    </source>
</evidence>
<dbReference type="InterPro" id="IPR050492">
    <property type="entry name" value="Bact_metal-bind_prot9"/>
</dbReference>
<evidence type="ECO:0000256" key="3">
    <source>
        <dbReference type="ARBA" id="ARBA00022448"/>
    </source>
</evidence>
<dbReference type="PROSITE" id="PS51318">
    <property type="entry name" value="TAT"/>
    <property type="match status" value="1"/>
</dbReference>
<proteinExistence type="inferred from homology"/>
<dbReference type="InterPro" id="IPR006311">
    <property type="entry name" value="TAT_signal"/>
</dbReference>
<dbReference type="PRINTS" id="PR00691">
    <property type="entry name" value="ADHESINB"/>
</dbReference>
<dbReference type="PANTHER" id="PTHR42953">
    <property type="entry name" value="HIGH-AFFINITY ZINC UPTAKE SYSTEM PROTEIN ZNUA-RELATED"/>
    <property type="match status" value="1"/>
</dbReference>
<name>A0A2S9IUV2_9HYPH</name>
<dbReference type="GO" id="GO:0007155">
    <property type="term" value="P:cell adhesion"/>
    <property type="evidence" value="ECO:0007669"/>
    <property type="project" value="InterPro"/>
</dbReference>
<dbReference type="SUPFAM" id="SSF53807">
    <property type="entry name" value="Helical backbone' metal receptor"/>
    <property type="match status" value="1"/>
</dbReference>
<accession>A0A2S9IUV2</accession>
<organism evidence="8 9">
    <name type="scientific">Phyllobacterium phragmitis</name>
    <dbReference type="NCBI Taxonomy" id="2670329"/>
    <lineage>
        <taxon>Bacteria</taxon>
        <taxon>Pseudomonadati</taxon>
        <taxon>Pseudomonadota</taxon>
        <taxon>Alphaproteobacteria</taxon>
        <taxon>Hyphomicrobiales</taxon>
        <taxon>Phyllobacteriaceae</taxon>
        <taxon>Phyllobacterium</taxon>
    </lineage>
</organism>
<sequence>MFDRIRRHILAGIAGALALGLMAGVPQAQSAQAQSKFKVVTTFTVIADMAGNVAGDAAIVESITKPGAEIHNYQPTPRDIVKAQDAQLILWNGLNLERWFERFFQNFEGVPGVVVSDGIEPMGIADGPYAGKPNPHAWMSPRNALIYVDNIRDAFVKYDPDNAATYEANAEAYKKKIMDTIGPIQAKLDAIAPEKRWLVTSEGAFSYLARDFGLNELYLWPINADQQGTPQQVRRVIDAVKANGIAVVFSESTVSPKPAQQVARETGAKYGGELYVDSLSEPDGPVPTYIELLRVTSDRIAKGLAE</sequence>
<comment type="caution">
    <text evidence="8">The sequence shown here is derived from an EMBL/GenBank/DDBJ whole genome shotgun (WGS) entry which is preliminary data.</text>
</comment>
<dbReference type="RefSeq" id="WP_105741202.1">
    <property type="nucleotide sequence ID" value="NZ_PVBR01000004.1"/>
</dbReference>